<protein>
    <submittedName>
        <fullName evidence="1">Uncharacterized protein</fullName>
    </submittedName>
</protein>
<proteinExistence type="predicted"/>
<accession>A0A318U4M1</accession>
<sequence>MLKKQELINFNVLFNNQKELEEFCFLLNKKLKSFSKNEQIIFVSLIKKINDNFSKIKEINPKEQIYLTIKKSTDLNPKDLEKIEKYSLLFQNEILPSELIEKHNWINKDFSFWTWAFEVERYNHLDGLKQQIINFLDENNIGFSQKNLEKDFNWWNKIDELSFGNKNVGDIINYLIDSETSKPKIIKNYFEFVYYINDLRNVEILDVDDLIIQYKNYLLKLDLLNLIKDN</sequence>
<gene>
    <name evidence="1" type="ORF">BCF88_10919</name>
</gene>
<dbReference type="EMBL" id="QKLP01000009">
    <property type="protein sequence ID" value="PYF42591.1"/>
    <property type="molecule type" value="Genomic_DNA"/>
</dbReference>
<dbReference type="RefSeq" id="WP_110858396.1">
    <property type="nucleotide sequence ID" value="NZ_LS991949.1"/>
</dbReference>
<name>A0A318U4M1_9BACT</name>
<organism evidence="1 2">
    <name type="scientific">Metamycoplasma alkalescens</name>
    <dbReference type="NCBI Taxonomy" id="45363"/>
    <lineage>
        <taxon>Bacteria</taxon>
        <taxon>Bacillati</taxon>
        <taxon>Mycoplasmatota</taxon>
        <taxon>Mycoplasmoidales</taxon>
        <taxon>Metamycoplasmataceae</taxon>
        <taxon>Metamycoplasma</taxon>
    </lineage>
</organism>
<reference evidence="1 2" key="1">
    <citation type="submission" date="2018-06" db="EMBL/GenBank/DDBJ databases">
        <title>Genomic Encyclopedia of Archaeal and Bacterial Type Strains, Phase II (KMG-II): from individual species to whole genera.</title>
        <authorList>
            <person name="Goeker M."/>
        </authorList>
    </citation>
    <scope>NUCLEOTIDE SEQUENCE [LARGE SCALE GENOMIC DNA]</scope>
    <source>
        <strain evidence="1 2">ATCC 29103</strain>
    </source>
</reference>
<comment type="caution">
    <text evidence="1">The sequence shown here is derived from an EMBL/GenBank/DDBJ whole genome shotgun (WGS) entry which is preliminary data.</text>
</comment>
<evidence type="ECO:0000313" key="1">
    <source>
        <dbReference type="EMBL" id="PYF42591.1"/>
    </source>
</evidence>
<evidence type="ECO:0000313" key="2">
    <source>
        <dbReference type="Proteomes" id="UP000247715"/>
    </source>
</evidence>
<dbReference type="AlphaFoldDB" id="A0A318U4M1"/>
<dbReference type="Proteomes" id="UP000247715">
    <property type="component" value="Unassembled WGS sequence"/>
</dbReference>